<evidence type="ECO:0000256" key="3">
    <source>
        <dbReference type="ARBA" id="ARBA00010005"/>
    </source>
</evidence>
<feature type="domain" description="Alcohol dehydrogenase iron-type/glycerol dehydrogenase GldA" evidence="11">
    <location>
        <begin position="61"/>
        <end position="233"/>
    </location>
</feature>
<protein>
    <recommendedName>
        <fullName evidence="4">hydroxyacid-oxoacid transhydrogenase</fullName>
        <ecNumber evidence="4">1.1.99.24</ecNumber>
    </recommendedName>
</protein>
<evidence type="ECO:0000256" key="4">
    <source>
        <dbReference type="ARBA" id="ARBA00013182"/>
    </source>
</evidence>
<sequence length="476" mass="51369">MNRAKLARQVLTALSNCKENGCPHHAKAAEQPIRAARLNEFSSSSSSNSSKEYAFEWISSTLRIGSGVTAEVGMDVRNLGAKKTMVLTDDGVSWTPAFLAVVDSLKAAGQKFDVFNRVRVEPTDTSMLDAIEAARCGQFDSFVAVGGGSTIDTAKVAALYASNTDADFFDFVAKPFGKALTPTKPMLPLIAVPTTSGTGSETTGVAIFDYEEKDCKTAIRHRCIKPLLALVDPLNVKTLPRHVVIYSGFDVLCHALESYTALPFDQRTPRPADPSQRPVYQGSNPISDVWAREALQIVSKYFRRAVNDPEDVEARSQMLFASSMAGSGFGNAGVHLCHGLSYPISSQVKSFRSEDYPPDHALIPHGLSVVMTACADFQFTSAATPERHAQAARFLGAKIEPSAKAEIVGGALSDLIKGFMQDFRVPNGLSELGFGRDDVGRLTNAAINSLSALQISPRQHTTDAIAKIYEDSFTVY</sequence>
<dbReference type="InterPro" id="IPR018211">
    <property type="entry name" value="ADH_Fe_CS"/>
</dbReference>
<dbReference type="Pfam" id="PF25137">
    <property type="entry name" value="ADH_Fe_C"/>
    <property type="match status" value="1"/>
</dbReference>
<evidence type="ECO:0000256" key="5">
    <source>
        <dbReference type="ARBA" id="ARBA00022946"/>
    </source>
</evidence>
<dbReference type="CDD" id="cd08190">
    <property type="entry name" value="HOT"/>
    <property type="match status" value="1"/>
</dbReference>
<dbReference type="GO" id="GO:0004022">
    <property type="term" value="F:alcohol dehydrogenase (NAD+) activity"/>
    <property type="evidence" value="ECO:0007669"/>
    <property type="project" value="InterPro"/>
</dbReference>
<dbReference type="InterPro" id="IPR001670">
    <property type="entry name" value="ADH_Fe/GldA"/>
</dbReference>
<evidence type="ECO:0000256" key="9">
    <source>
        <dbReference type="ARBA" id="ARBA00049496"/>
    </source>
</evidence>
<dbReference type="InterPro" id="IPR056798">
    <property type="entry name" value="ADH_Fe_C"/>
</dbReference>
<dbReference type="InterPro" id="IPR042157">
    <property type="entry name" value="HOT"/>
</dbReference>
<dbReference type="WBParaSite" id="PSAMB.scaffold10528size4021.g33380.t1">
    <property type="protein sequence ID" value="PSAMB.scaffold10528size4021.g33380.t1"/>
    <property type="gene ID" value="PSAMB.scaffold10528size4021.g33380"/>
</dbReference>
<reference evidence="14" key="1">
    <citation type="submission" date="2022-11" db="UniProtKB">
        <authorList>
            <consortium name="WormBaseParasite"/>
        </authorList>
    </citation>
    <scope>IDENTIFICATION</scope>
</reference>
<evidence type="ECO:0000256" key="8">
    <source>
        <dbReference type="ARBA" id="ARBA00024921"/>
    </source>
</evidence>
<dbReference type="FunFam" id="3.40.50.1970:FF:000003">
    <property type="entry name" value="Alcohol dehydrogenase, iron-containing"/>
    <property type="match status" value="1"/>
</dbReference>
<dbReference type="AlphaFoldDB" id="A0A914UJ52"/>
<dbReference type="EC" id="1.1.99.24" evidence="4"/>
<dbReference type="Pfam" id="PF00465">
    <property type="entry name" value="Fe-ADH"/>
    <property type="match status" value="1"/>
</dbReference>
<organism evidence="13 14">
    <name type="scientific">Plectus sambesii</name>
    <dbReference type="NCBI Taxonomy" id="2011161"/>
    <lineage>
        <taxon>Eukaryota</taxon>
        <taxon>Metazoa</taxon>
        <taxon>Ecdysozoa</taxon>
        <taxon>Nematoda</taxon>
        <taxon>Chromadorea</taxon>
        <taxon>Plectida</taxon>
        <taxon>Plectina</taxon>
        <taxon>Plectoidea</taxon>
        <taxon>Plectidae</taxon>
        <taxon>Plectus</taxon>
    </lineage>
</organism>
<evidence type="ECO:0000256" key="7">
    <source>
        <dbReference type="ARBA" id="ARBA00023128"/>
    </source>
</evidence>
<evidence type="ECO:0000256" key="2">
    <source>
        <dbReference type="ARBA" id="ARBA00004173"/>
    </source>
</evidence>
<dbReference type="Gene3D" id="3.40.50.1970">
    <property type="match status" value="1"/>
</dbReference>
<feature type="domain" description="Fe-containing alcohol dehydrogenase-like C-terminal" evidence="12">
    <location>
        <begin position="282"/>
        <end position="472"/>
    </location>
</feature>
<comment type="function">
    <text evidence="8">Catalyzes the cofactor-independent reversible oxidation of gamma-hydroxybutyrate (GHB) to succinic semialdehyde (SSA) coupled to reduction of 2-ketoglutarate (2-KG) to D-2-hydroxyglutarate (D-2-HG). L-3-hydroxybutyrate (L-3-OHB) is also a substrate for HOT when using 2-KG as hydrogen acceptor, resulting in the formation of D-2-HG.</text>
</comment>
<dbReference type="GO" id="GO:0005739">
    <property type="term" value="C:mitochondrion"/>
    <property type="evidence" value="ECO:0007669"/>
    <property type="project" value="UniProtKB-SubCell"/>
</dbReference>
<evidence type="ECO:0000256" key="1">
    <source>
        <dbReference type="ARBA" id="ARBA00000813"/>
    </source>
</evidence>
<comment type="similarity">
    <text evidence="3">Belongs to the iron-containing alcohol dehydrogenase family. Hydroxyacid-oxoacid transhydrogenase subfamily.</text>
</comment>
<dbReference type="PROSITE" id="PS00913">
    <property type="entry name" value="ADH_IRON_1"/>
    <property type="match status" value="1"/>
</dbReference>
<accession>A0A914UJ52</accession>
<dbReference type="Gene3D" id="1.20.1090.10">
    <property type="entry name" value="Dehydroquinate synthase-like - alpha domain"/>
    <property type="match status" value="1"/>
</dbReference>
<evidence type="ECO:0000259" key="12">
    <source>
        <dbReference type="Pfam" id="PF25137"/>
    </source>
</evidence>
<evidence type="ECO:0000256" key="6">
    <source>
        <dbReference type="ARBA" id="ARBA00023002"/>
    </source>
</evidence>
<comment type="catalytic activity">
    <reaction evidence="1">
        <text>(S)-3-hydroxybutanoate + 2-oxoglutarate = (R)-2-hydroxyglutarate + acetoacetate</text>
        <dbReference type="Rhea" id="RHEA:23048"/>
        <dbReference type="ChEBI" id="CHEBI:11047"/>
        <dbReference type="ChEBI" id="CHEBI:13705"/>
        <dbReference type="ChEBI" id="CHEBI:15801"/>
        <dbReference type="ChEBI" id="CHEBI:16810"/>
        <dbReference type="EC" id="1.1.99.24"/>
    </reaction>
</comment>
<keyword evidence="7" id="KW-0496">Mitochondrion</keyword>
<comment type="catalytic activity">
    <reaction evidence="9">
        <text>4-hydroxybutanoate + 2-oxoglutarate = (R)-2-hydroxyglutarate + succinate semialdehyde</text>
        <dbReference type="Rhea" id="RHEA:24734"/>
        <dbReference type="ChEBI" id="CHEBI:15801"/>
        <dbReference type="ChEBI" id="CHEBI:16724"/>
        <dbReference type="ChEBI" id="CHEBI:16810"/>
        <dbReference type="ChEBI" id="CHEBI:57706"/>
        <dbReference type="EC" id="1.1.99.24"/>
    </reaction>
</comment>
<evidence type="ECO:0000259" key="11">
    <source>
        <dbReference type="Pfam" id="PF00465"/>
    </source>
</evidence>
<keyword evidence="6" id="KW-0560">Oxidoreductase</keyword>
<dbReference type="SUPFAM" id="SSF56796">
    <property type="entry name" value="Dehydroquinate synthase-like"/>
    <property type="match status" value="1"/>
</dbReference>
<dbReference type="PANTHER" id="PTHR11496:SF83">
    <property type="entry name" value="HYDROXYACID-OXOACID TRANSHYDROGENASE, MITOCHONDRIAL"/>
    <property type="match status" value="1"/>
</dbReference>
<keyword evidence="5" id="KW-0809">Transit peptide</keyword>
<feature type="region of interest" description="Disordered" evidence="10">
    <location>
        <begin position="264"/>
        <end position="283"/>
    </location>
</feature>
<evidence type="ECO:0000313" key="13">
    <source>
        <dbReference type="Proteomes" id="UP000887566"/>
    </source>
</evidence>
<dbReference type="PANTHER" id="PTHR11496">
    <property type="entry name" value="ALCOHOL DEHYDROGENASE"/>
    <property type="match status" value="1"/>
</dbReference>
<dbReference type="GO" id="GO:0047988">
    <property type="term" value="F:hydroxyacid-oxoacid transhydrogenase activity"/>
    <property type="evidence" value="ECO:0007669"/>
    <property type="project" value="UniProtKB-EC"/>
</dbReference>
<evidence type="ECO:0000256" key="10">
    <source>
        <dbReference type="SAM" id="MobiDB-lite"/>
    </source>
</evidence>
<name>A0A914UJ52_9BILA</name>
<proteinExistence type="inferred from homology"/>
<dbReference type="InterPro" id="IPR039697">
    <property type="entry name" value="Alcohol_dehydrogenase_Fe"/>
</dbReference>
<dbReference type="Proteomes" id="UP000887566">
    <property type="component" value="Unplaced"/>
</dbReference>
<keyword evidence="13" id="KW-1185">Reference proteome</keyword>
<comment type="subcellular location">
    <subcellularLocation>
        <location evidence="2">Mitochondrion</location>
    </subcellularLocation>
</comment>
<dbReference type="FunFam" id="1.20.1090.10:FF:000003">
    <property type="entry name" value="Probable hydroxyacid-oxoacid transhydrogenase, mitochondrial"/>
    <property type="match status" value="1"/>
</dbReference>
<dbReference type="GO" id="GO:0046872">
    <property type="term" value="F:metal ion binding"/>
    <property type="evidence" value="ECO:0007669"/>
    <property type="project" value="InterPro"/>
</dbReference>
<evidence type="ECO:0000313" key="14">
    <source>
        <dbReference type="WBParaSite" id="PSAMB.scaffold10528size4021.g33380.t1"/>
    </source>
</evidence>